<name>A0A251X3V2_9GAMM</name>
<dbReference type="Proteomes" id="UP000194798">
    <property type="component" value="Unassembled WGS sequence"/>
</dbReference>
<organism evidence="1 2">
    <name type="scientific">Thioflexithrix psekupsensis</name>
    <dbReference type="NCBI Taxonomy" id="1570016"/>
    <lineage>
        <taxon>Bacteria</taxon>
        <taxon>Pseudomonadati</taxon>
        <taxon>Pseudomonadota</taxon>
        <taxon>Gammaproteobacteria</taxon>
        <taxon>Thiotrichales</taxon>
        <taxon>Thioflexithrix</taxon>
    </lineage>
</organism>
<comment type="caution">
    <text evidence="1">The sequence shown here is derived from an EMBL/GenBank/DDBJ whole genome shotgun (WGS) entry which is preliminary data.</text>
</comment>
<proteinExistence type="predicted"/>
<evidence type="ECO:0000313" key="2">
    <source>
        <dbReference type="Proteomes" id="UP000194798"/>
    </source>
</evidence>
<dbReference type="OrthoDB" id="7831428at2"/>
<accession>A0A251X3V2</accession>
<evidence type="ECO:0000313" key="1">
    <source>
        <dbReference type="EMBL" id="OUD12035.1"/>
    </source>
</evidence>
<keyword evidence="2" id="KW-1185">Reference proteome</keyword>
<reference evidence="1 2" key="1">
    <citation type="submission" date="2016-12" db="EMBL/GenBank/DDBJ databases">
        <title>Thioflexothrix psekupsii D3 genome sequencing and assembly.</title>
        <authorList>
            <person name="Fomenkov A."/>
            <person name="Vincze T."/>
            <person name="Grabovich M."/>
            <person name="Anton B.P."/>
            <person name="Dubinina G."/>
            <person name="Orlova M."/>
            <person name="Belousova E."/>
            <person name="Roberts R.J."/>
        </authorList>
    </citation>
    <scope>NUCLEOTIDE SEQUENCE [LARGE SCALE GENOMIC DNA]</scope>
    <source>
        <strain evidence="1">D3</strain>
    </source>
</reference>
<sequence>MIRVTPYGKNPAEVTFDVSGLEQVIEPLQKACNW</sequence>
<dbReference type="AlphaFoldDB" id="A0A251X3V2"/>
<dbReference type="EMBL" id="MSLT01000023">
    <property type="protein sequence ID" value="OUD12035.1"/>
    <property type="molecule type" value="Genomic_DNA"/>
</dbReference>
<gene>
    <name evidence="1" type="ORF">TPSD3_12930</name>
</gene>
<protein>
    <submittedName>
        <fullName evidence="1">Uncharacterized protein</fullName>
    </submittedName>
</protein>